<feature type="signal peptide" evidence="1">
    <location>
        <begin position="1"/>
        <end position="24"/>
    </location>
</feature>
<proteinExistence type="predicted"/>
<dbReference type="EMBL" id="FOIA01000001">
    <property type="protein sequence ID" value="SES66053.1"/>
    <property type="molecule type" value="Genomic_DNA"/>
</dbReference>
<keyword evidence="1" id="KW-0732">Signal</keyword>
<dbReference type="AlphaFoldDB" id="A0A1H9YAU2"/>
<reference evidence="3" key="1">
    <citation type="submission" date="2016-10" db="EMBL/GenBank/DDBJ databases">
        <authorList>
            <person name="Varghese N."/>
            <person name="Submissions S."/>
        </authorList>
    </citation>
    <scope>NUCLEOTIDE SEQUENCE [LARGE SCALE GENOMIC DNA]</scope>
    <source>
        <strain evidence="3">Nm71</strain>
    </source>
</reference>
<evidence type="ECO:0000313" key="2">
    <source>
        <dbReference type="EMBL" id="SES66053.1"/>
    </source>
</evidence>
<evidence type="ECO:0000256" key="1">
    <source>
        <dbReference type="SAM" id="SignalP"/>
    </source>
</evidence>
<sequence length="295" mass="31458">MNNKNIVKTTIATCLLAGSVAAHSANILFAHVDDYGAYVDDGNRIAQFLANAGHTVTTRFLDAAIYSDYSSFDQVFVYDLYAGTDLNANQVQNYNNIGDWYNGLTNQNLILDGRIISSDVTWTNANGMSSEEAWIQNYAQQLALRGGGLVLGTDHYSFQSGINNINDRIGVGQFSGIFGGYPTSQAVVDPLSPLFVSGLDACRADPSTYCINDNSTTGFVATGLQANGDTLTPGAYHGSNIDAWNFAAVSHNMGSITFGTCGGPGQPSCTVQSPSPLMLLILGLATFGLFRHRFA</sequence>
<dbReference type="OrthoDB" id="7056923at2"/>
<feature type="chain" id="PRO_5011766717" description="PEP-CTERM protein-sorting domain-containing protein" evidence="1">
    <location>
        <begin position="25"/>
        <end position="295"/>
    </location>
</feature>
<keyword evidence="3" id="KW-1185">Reference proteome</keyword>
<evidence type="ECO:0008006" key="4">
    <source>
        <dbReference type="Google" id="ProtNLM"/>
    </source>
</evidence>
<gene>
    <name evidence="2" type="ORF">SAMN05216326_101174</name>
</gene>
<organism evidence="2 3">
    <name type="scientific">Nitrosomonas marina</name>
    <dbReference type="NCBI Taxonomy" id="917"/>
    <lineage>
        <taxon>Bacteria</taxon>
        <taxon>Pseudomonadati</taxon>
        <taxon>Pseudomonadota</taxon>
        <taxon>Betaproteobacteria</taxon>
        <taxon>Nitrosomonadales</taxon>
        <taxon>Nitrosomonadaceae</taxon>
        <taxon>Nitrosomonas</taxon>
    </lineage>
</organism>
<accession>A0A1H9YAU2</accession>
<evidence type="ECO:0000313" key="3">
    <source>
        <dbReference type="Proteomes" id="UP000199345"/>
    </source>
</evidence>
<dbReference type="RefSeq" id="WP_090655202.1">
    <property type="nucleotide sequence ID" value="NZ_FOIA01000001.1"/>
</dbReference>
<protein>
    <recommendedName>
        <fullName evidence="4">PEP-CTERM protein-sorting domain-containing protein</fullName>
    </recommendedName>
</protein>
<dbReference type="Proteomes" id="UP000199345">
    <property type="component" value="Unassembled WGS sequence"/>
</dbReference>
<name>A0A1H9YAU2_9PROT</name>